<dbReference type="PANTHER" id="PTHR39639:SF1">
    <property type="entry name" value="DUF262 DOMAIN-CONTAINING PROTEIN"/>
    <property type="match status" value="1"/>
</dbReference>
<dbReference type="AlphaFoldDB" id="A0A5C8HU95"/>
<dbReference type="Pfam" id="PF03235">
    <property type="entry name" value="GmrSD_N"/>
    <property type="match status" value="1"/>
</dbReference>
<evidence type="ECO:0000313" key="3">
    <source>
        <dbReference type="Proteomes" id="UP000321949"/>
    </source>
</evidence>
<evidence type="ECO:0000259" key="1">
    <source>
        <dbReference type="Pfam" id="PF03235"/>
    </source>
</evidence>
<protein>
    <submittedName>
        <fullName evidence="2">DUF262 domain-containing protein</fullName>
    </submittedName>
</protein>
<dbReference type="Proteomes" id="UP000321949">
    <property type="component" value="Unassembled WGS sequence"/>
</dbReference>
<keyword evidence="3" id="KW-1185">Reference proteome</keyword>
<comment type="caution">
    <text evidence="2">The sequence shown here is derived from an EMBL/GenBank/DDBJ whole genome shotgun (WGS) entry which is preliminary data.</text>
</comment>
<organism evidence="2 3">
    <name type="scientific">Microbacterium saccharophilum</name>
    <dbReference type="NCBI Taxonomy" id="1213358"/>
    <lineage>
        <taxon>Bacteria</taxon>
        <taxon>Bacillati</taxon>
        <taxon>Actinomycetota</taxon>
        <taxon>Actinomycetes</taxon>
        <taxon>Micrococcales</taxon>
        <taxon>Microbacteriaceae</taxon>
        <taxon>Microbacterium</taxon>
    </lineage>
</organism>
<accession>A0A5C8HU95</accession>
<proteinExistence type="predicted"/>
<name>A0A5C8HU95_9MICO</name>
<evidence type="ECO:0000313" key="2">
    <source>
        <dbReference type="EMBL" id="TXK08343.1"/>
    </source>
</evidence>
<dbReference type="InterPro" id="IPR004919">
    <property type="entry name" value="GmrSD_N"/>
</dbReference>
<feature type="domain" description="GmrSD restriction endonucleases N-terminal" evidence="1">
    <location>
        <begin position="107"/>
        <end position="267"/>
    </location>
</feature>
<gene>
    <name evidence="2" type="ORF">FVP74_13900</name>
</gene>
<dbReference type="OrthoDB" id="9787127at2"/>
<dbReference type="EMBL" id="VRSX01000008">
    <property type="protein sequence ID" value="TXK08343.1"/>
    <property type="molecule type" value="Genomic_DNA"/>
</dbReference>
<sequence>MPAGDLVARNGEMWRECVSPSPRRESLLLAAVCPHITYPAPEGHRDSSTPRRAVCQDCRVSIESADYDSDAAFDDIPLVPFQGESEEDAAPPADGFSASVSGTDWTVETLVNQMRKGRIDLDPSFQRRNAWLANRKSKLIESIILGFPIPQIVLAEKPGQRGQYFVLDGKQRLLALRQYFAVADDARDGEFDALRLSGLEVLSELNGTSVVDLEGQRPESFSALENSTIRTVVLSSWNSEALLLSLFLRLNTGSVALSPQELRQALIPGRFMQWIDHTSGSSPSIQKLLGISHPDRRMVDAELLLRHIAFSKSPLRYRGNLKGFLDDTSRTFTKSWPQIEPSLQDEYGEFAEGLEVGQYLFGSRFCRKWTGPDQSGNSGKWERALNRAVFDFQAYSLSLPEVRMAIAEKAEVVIGAYQSRCESDDSFIRSISATTKTADAFITRHRVWRSVVEEATGVSYELPGSLRRD</sequence>
<dbReference type="PANTHER" id="PTHR39639">
    <property type="entry name" value="CHROMOSOME 16, WHOLE GENOME SHOTGUN SEQUENCE"/>
    <property type="match status" value="1"/>
</dbReference>
<reference evidence="2 3" key="1">
    <citation type="submission" date="2019-08" db="EMBL/GenBank/DDBJ databases">
        <authorList>
            <person name="Dong K."/>
        </authorList>
    </citation>
    <scope>NUCLEOTIDE SEQUENCE [LARGE SCALE GENOMIC DNA]</scope>
    <source>
        <strain evidence="2 3">K-1</strain>
    </source>
</reference>